<dbReference type="EMBL" id="CP022115">
    <property type="protein sequence ID" value="ASJ23694.1"/>
    <property type="molecule type" value="Genomic_DNA"/>
</dbReference>
<gene>
    <name evidence="1" type="ORF">LHGZ1_0863</name>
</gene>
<proteinExistence type="predicted"/>
<protein>
    <submittedName>
        <fullName evidence="1">Uncharacterized protein</fullName>
    </submittedName>
</protein>
<evidence type="ECO:0000313" key="2">
    <source>
        <dbReference type="Proteomes" id="UP000197424"/>
    </source>
</evidence>
<sequence>MFVGHAVALPFNCQGNAGIPLRKLPVTHATGNHGTRLKQAV</sequence>
<dbReference type="Proteomes" id="UP000197424">
    <property type="component" value="Chromosome"/>
</dbReference>
<dbReference type="AlphaFoldDB" id="A0A248LGU2"/>
<name>A0A248LGU2_9NEIS</name>
<evidence type="ECO:0000313" key="1">
    <source>
        <dbReference type="EMBL" id="ASJ23694.1"/>
    </source>
</evidence>
<organism evidence="1 2">
    <name type="scientific">Laribacter hongkongensis</name>
    <dbReference type="NCBI Taxonomy" id="168471"/>
    <lineage>
        <taxon>Bacteria</taxon>
        <taxon>Pseudomonadati</taxon>
        <taxon>Pseudomonadota</taxon>
        <taxon>Betaproteobacteria</taxon>
        <taxon>Neisseriales</taxon>
        <taxon>Aquaspirillaceae</taxon>
        <taxon>Laribacter</taxon>
    </lineage>
</organism>
<reference evidence="2" key="1">
    <citation type="submission" date="2017-06" db="EMBL/GenBank/DDBJ databases">
        <title>Whole genome sequence of Laribacter hongkongensis LHGZ1.</title>
        <authorList>
            <person name="Chen D."/>
            <person name="Wu H."/>
            <person name="Chen J."/>
        </authorList>
    </citation>
    <scope>NUCLEOTIDE SEQUENCE [LARGE SCALE GENOMIC DNA]</scope>
    <source>
        <strain evidence="2">LHGZ1</strain>
    </source>
</reference>
<accession>A0A248LGU2</accession>